<organism evidence="4 5">
    <name type="scientific">Rhodanobacter soli</name>
    <dbReference type="NCBI Taxonomy" id="590609"/>
    <lineage>
        <taxon>Bacteria</taxon>
        <taxon>Pseudomonadati</taxon>
        <taxon>Pseudomonadota</taxon>
        <taxon>Gammaproteobacteria</taxon>
        <taxon>Lysobacterales</taxon>
        <taxon>Rhodanobacteraceae</taxon>
        <taxon>Rhodanobacter</taxon>
    </lineage>
</organism>
<reference evidence="4 5" key="1">
    <citation type="submission" date="2024-06" db="EMBL/GenBank/DDBJ databases">
        <title>Sorghum-associated microbial communities from plants grown in Nebraska, USA.</title>
        <authorList>
            <person name="Schachtman D."/>
        </authorList>
    </citation>
    <scope>NUCLEOTIDE SEQUENCE [LARGE SCALE GENOMIC DNA]</scope>
    <source>
        <strain evidence="4 5">1757</strain>
    </source>
</reference>
<dbReference type="Proteomes" id="UP001549251">
    <property type="component" value="Unassembled WGS sequence"/>
</dbReference>
<evidence type="ECO:0000313" key="5">
    <source>
        <dbReference type="Proteomes" id="UP001549251"/>
    </source>
</evidence>
<evidence type="ECO:0000259" key="3">
    <source>
        <dbReference type="PROSITE" id="PS50222"/>
    </source>
</evidence>
<keyword evidence="5" id="KW-1185">Reference proteome</keyword>
<accession>A0ABV2PX71</accession>
<feature type="signal peptide" evidence="2">
    <location>
        <begin position="1"/>
        <end position="22"/>
    </location>
</feature>
<sequence>MRMSMRMFALVVGLLLAGPAWVESSVAQERPEKGQAAGRLEMTRQVQESNSKSFDTMATEPLRHARKKPLMTPQQSTDAFLALDRNRDMLLTRSELPKEMSILRAQFDKYDMDRDHRLSYSEFANYTDVVPDELAQSRP</sequence>
<dbReference type="PROSITE" id="PS00018">
    <property type="entry name" value="EF_HAND_1"/>
    <property type="match status" value="1"/>
</dbReference>
<evidence type="ECO:0000256" key="1">
    <source>
        <dbReference type="SAM" id="MobiDB-lite"/>
    </source>
</evidence>
<dbReference type="InterPro" id="IPR002048">
    <property type="entry name" value="EF_hand_dom"/>
</dbReference>
<name>A0ABV2PX71_9GAMM</name>
<feature type="compositionally biased region" description="Polar residues" evidence="1">
    <location>
        <begin position="44"/>
        <end position="56"/>
    </location>
</feature>
<dbReference type="EMBL" id="JBEPSD010000001">
    <property type="protein sequence ID" value="MET4569644.1"/>
    <property type="molecule type" value="Genomic_DNA"/>
</dbReference>
<dbReference type="Gene3D" id="1.10.238.10">
    <property type="entry name" value="EF-hand"/>
    <property type="match status" value="1"/>
</dbReference>
<evidence type="ECO:0000313" key="4">
    <source>
        <dbReference type="EMBL" id="MET4569644.1"/>
    </source>
</evidence>
<feature type="chain" id="PRO_5045493341" description="EF-hand domain-containing protein" evidence="2">
    <location>
        <begin position="23"/>
        <end position="139"/>
    </location>
</feature>
<dbReference type="InterPro" id="IPR018247">
    <property type="entry name" value="EF_Hand_1_Ca_BS"/>
</dbReference>
<comment type="caution">
    <text evidence="4">The sequence shown here is derived from an EMBL/GenBank/DDBJ whole genome shotgun (WGS) entry which is preliminary data.</text>
</comment>
<keyword evidence="2" id="KW-0732">Signal</keyword>
<proteinExistence type="predicted"/>
<evidence type="ECO:0000256" key="2">
    <source>
        <dbReference type="SAM" id="SignalP"/>
    </source>
</evidence>
<dbReference type="InterPro" id="IPR011992">
    <property type="entry name" value="EF-hand-dom_pair"/>
</dbReference>
<feature type="region of interest" description="Disordered" evidence="1">
    <location>
        <begin position="28"/>
        <end position="78"/>
    </location>
</feature>
<dbReference type="PROSITE" id="PS50222">
    <property type="entry name" value="EF_HAND_2"/>
    <property type="match status" value="1"/>
</dbReference>
<dbReference type="SUPFAM" id="SSF47473">
    <property type="entry name" value="EF-hand"/>
    <property type="match status" value="1"/>
</dbReference>
<feature type="domain" description="EF-hand" evidence="3">
    <location>
        <begin position="98"/>
        <end position="133"/>
    </location>
</feature>
<gene>
    <name evidence="4" type="ORF">ABIE04_001971</name>
</gene>
<protein>
    <recommendedName>
        <fullName evidence="3">EF-hand domain-containing protein</fullName>
    </recommendedName>
</protein>